<accession>A0A1H3TBB4</accession>
<proteinExistence type="predicted"/>
<organism evidence="6 7">
    <name type="scientific">Asanoa ishikariensis</name>
    <dbReference type="NCBI Taxonomy" id="137265"/>
    <lineage>
        <taxon>Bacteria</taxon>
        <taxon>Bacillati</taxon>
        <taxon>Actinomycetota</taxon>
        <taxon>Actinomycetes</taxon>
        <taxon>Micromonosporales</taxon>
        <taxon>Micromonosporaceae</taxon>
        <taxon>Asanoa</taxon>
    </lineage>
</organism>
<protein>
    <submittedName>
        <fullName evidence="6">Phosphopantetheine attachment site</fullName>
    </submittedName>
</protein>
<dbReference type="GO" id="GO:0043041">
    <property type="term" value="P:amino acid activation for nonribosomal peptide biosynthetic process"/>
    <property type="evidence" value="ECO:0007669"/>
    <property type="project" value="TreeGrafter"/>
</dbReference>
<dbReference type="SUPFAM" id="SSF47336">
    <property type="entry name" value="ACP-like"/>
    <property type="match status" value="1"/>
</dbReference>
<comment type="cofactor">
    <cofactor evidence="1">
        <name>pantetheine 4'-phosphate</name>
        <dbReference type="ChEBI" id="CHEBI:47942"/>
    </cofactor>
</comment>
<dbReference type="SMART" id="SM00823">
    <property type="entry name" value="PKS_PP"/>
    <property type="match status" value="1"/>
</dbReference>
<dbReference type="GO" id="GO:0005829">
    <property type="term" value="C:cytosol"/>
    <property type="evidence" value="ECO:0007669"/>
    <property type="project" value="TreeGrafter"/>
</dbReference>
<dbReference type="PROSITE" id="PS50075">
    <property type="entry name" value="CARRIER"/>
    <property type="match status" value="1"/>
</dbReference>
<evidence type="ECO:0000313" key="6">
    <source>
        <dbReference type="EMBL" id="SDZ47148.1"/>
    </source>
</evidence>
<name>A0A1H3TBB4_9ACTN</name>
<evidence type="ECO:0000256" key="4">
    <source>
        <dbReference type="SAM" id="MobiDB-lite"/>
    </source>
</evidence>
<dbReference type="InterPro" id="IPR009081">
    <property type="entry name" value="PP-bd_ACP"/>
</dbReference>
<dbReference type="PANTHER" id="PTHR45527:SF1">
    <property type="entry name" value="FATTY ACID SYNTHASE"/>
    <property type="match status" value="1"/>
</dbReference>
<evidence type="ECO:0000256" key="2">
    <source>
        <dbReference type="ARBA" id="ARBA00022450"/>
    </source>
</evidence>
<keyword evidence="3" id="KW-0597">Phosphoprotein</keyword>
<dbReference type="STRING" id="137265.SAMN05421684_5411"/>
<feature type="domain" description="Carrier" evidence="5">
    <location>
        <begin position="30"/>
        <end position="105"/>
    </location>
</feature>
<dbReference type="InterPro" id="IPR001242">
    <property type="entry name" value="Condensation_dom"/>
</dbReference>
<dbReference type="GO" id="GO:0031177">
    <property type="term" value="F:phosphopantetheine binding"/>
    <property type="evidence" value="ECO:0007669"/>
    <property type="project" value="InterPro"/>
</dbReference>
<evidence type="ECO:0000256" key="1">
    <source>
        <dbReference type="ARBA" id="ARBA00001957"/>
    </source>
</evidence>
<feature type="region of interest" description="Disordered" evidence="4">
    <location>
        <begin position="1"/>
        <end position="35"/>
    </location>
</feature>
<dbReference type="EMBL" id="FNQB01000003">
    <property type="protein sequence ID" value="SDZ47148.1"/>
    <property type="molecule type" value="Genomic_DNA"/>
</dbReference>
<dbReference type="GO" id="GO:0009366">
    <property type="term" value="C:enterobactin synthetase complex"/>
    <property type="evidence" value="ECO:0007669"/>
    <property type="project" value="TreeGrafter"/>
</dbReference>
<dbReference type="SUPFAM" id="SSF52777">
    <property type="entry name" value="CoA-dependent acyltransferases"/>
    <property type="match status" value="2"/>
</dbReference>
<sequence length="564" mass="61217">MAHPARAETASEPDGAGLGALARRASPPVPPRTPHEEAMVTIWREILERPDIGVLDDFFDLDGNSMHAIKVITRIRETYGVSVRAIDFFESPTVAALAAVVAAQAPAERPVVTRRPADAEPVLSFDQHRLWLVDQIVPGGAYNVHGRRRLLGALDVSVLEASIRAIRARHETLRTRFPDLDGDPLQIVDDADDGWCLPVRDVTTAPDRMAAAERLLDDDAMAAVDLAKGPLFRCLLVRLTPTDHVLGITAHHTVCDNGSVALFIRELSALYRAGGDPERAGLPALPIQYRDFAVWQRGWLEGQGTERQLGYWREHLTGAPAELTLPTTASPTGLGGGRIRAALSIEDTTRLHELCRAHDVTVFMALLAAVTSVLGRWAGQRDVVLGVPITGRTDVGTQNLIGLFFNTLPIRVNLAGEPTFAEVLTRARESALGGYAHADVPLDLIVRQVRPPRVQGRTPLFQVVLNVVEHAQGDTGLGDIDDEPMDAPVMPSKLDFILTGKELDGHLNLELEFDADRYDEARMRLLIDEVGALLAAAHADPGLAVFDHVPASTTAPPAAKEIRP</sequence>
<dbReference type="GO" id="GO:0009239">
    <property type="term" value="P:enterobactin biosynthetic process"/>
    <property type="evidence" value="ECO:0007669"/>
    <property type="project" value="TreeGrafter"/>
</dbReference>
<keyword evidence="2" id="KW-0596">Phosphopantetheine</keyword>
<dbReference type="Pfam" id="PF00550">
    <property type="entry name" value="PP-binding"/>
    <property type="match status" value="1"/>
</dbReference>
<dbReference type="RefSeq" id="WP_090798777.1">
    <property type="nucleotide sequence ID" value="NZ_BOND01000002.1"/>
</dbReference>
<dbReference type="InterPro" id="IPR036736">
    <property type="entry name" value="ACP-like_sf"/>
</dbReference>
<dbReference type="GO" id="GO:0047527">
    <property type="term" value="F:2,3-dihydroxybenzoate-serine ligase activity"/>
    <property type="evidence" value="ECO:0007669"/>
    <property type="project" value="TreeGrafter"/>
</dbReference>
<reference evidence="7" key="1">
    <citation type="submission" date="2016-10" db="EMBL/GenBank/DDBJ databases">
        <authorList>
            <person name="Varghese N."/>
            <person name="Submissions S."/>
        </authorList>
    </citation>
    <scope>NUCLEOTIDE SEQUENCE [LARGE SCALE GENOMIC DNA]</scope>
    <source>
        <strain evidence="7">DSM 44718</strain>
    </source>
</reference>
<dbReference type="Gene3D" id="3.30.559.10">
    <property type="entry name" value="Chloramphenicol acetyltransferase-like domain"/>
    <property type="match status" value="1"/>
</dbReference>
<dbReference type="PANTHER" id="PTHR45527">
    <property type="entry name" value="NONRIBOSOMAL PEPTIDE SYNTHETASE"/>
    <property type="match status" value="1"/>
</dbReference>
<dbReference type="AlphaFoldDB" id="A0A1H3TBB4"/>
<evidence type="ECO:0000259" key="5">
    <source>
        <dbReference type="PROSITE" id="PS50075"/>
    </source>
</evidence>
<dbReference type="Gene3D" id="3.30.559.30">
    <property type="entry name" value="Nonribosomal peptide synthetase, condensation domain"/>
    <property type="match status" value="1"/>
</dbReference>
<keyword evidence="7" id="KW-1185">Reference proteome</keyword>
<gene>
    <name evidence="6" type="ORF">SAMN05421684_5411</name>
</gene>
<dbReference type="InterPro" id="IPR020806">
    <property type="entry name" value="PKS_PP-bd"/>
</dbReference>
<dbReference type="Gene3D" id="1.10.1200.10">
    <property type="entry name" value="ACP-like"/>
    <property type="match status" value="1"/>
</dbReference>
<dbReference type="InterPro" id="IPR023213">
    <property type="entry name" value="CAT-like_dom_sf"/>
</dbReference>
<dbReference type="CDD" id="cd19531">
    <property type="entry name" value="LCL_NRPS-like"/>
    <property type="match status" value="1"/>
</dbReference>
<evidence type="ECO:0000256" key="3">
    <source>
        <dbReference type="ARBA" id="ARBA00022553"/>
    </source>
</evidence>
<evidence type="ECO:0000313" key="7">
    <source>
        <dbReference type="Proteomes" id="UP000199632"/>
    </source>
</evidence>
<dbReference type="OrthoDB" id="2472181at2"/>
<dbReference type="Pfam" id="PF00668">
    <property type="entry name" value="Condensation"/>
    <property type="match status" value="1"/>
</dbReference>
<dbReference type="Proteomes" id="UP000199632">
    <property type="component" value="Unassembled WGS sequence"/>
</dbReference>
<dbReference type="GO" id="GO:0008610">
    <property type="term" value="P:lipid biosynthetic process"/>
    <property type="evidence" value="ECO:0007669"/>
    <property type="project" value="UniProtKB-ARBA"/>
</dbReference>